<comment type="similarity">
    <text evidence="2">Belongs to the MotB family.</text>
</comment>
<dbReference type="SUPFAM" id="SSF103088">
    <property type="entry name" value="OmpA-like"/>
    <property type="match status" value="1"/>
</dbReference>
<evidence type="ECO:0000256" key="2">
    <source>
        <dbReference type="ARBA" id="ARBA00008914"/>
    </source>
</evidence>
<keyword evidence="11" id="KW-0966">Cell projection</keyword>
<dbReference type="PROSITE" id="PS51123">
    <property type="entry name" value="OMPA_2"/>
    <property type="match status" value="1"/>
</dbReference>
<dbReference type="Gene3D" id="3.30.1330.60">
    <property type="entry name" value="OmpA-like domain"/>
    <property type="match status" value="1"/>
</dbReference>
<feature type="compositionally biased region" description="Basic and acidic residues" evidence="8">
    <location>
        <begin position="283"/>
        <end position="293"/>
    </location>
</feature>
<evidence type="ECO:0000259" key="10">
    <source>
        <dbReference type="PROSITE" id="PS51123"/>
    </source>
</evidence>
<dbReference type="InterPro" id="IPR036737">
    <property type="entry name" value="OmpA-like_sf"/>
</dbReference>
<evidence type="ECO:0000313" key="11">
    <source>
        <dbReference type="EMBL" id="GAA4649557.1"/>
    </source>
</evidence>
<sequence>MSSSKGKVVIVKKVINGGGGGHGGSWKVAMADLALAMMALFMVLWLLSVTDEEQLENITAYFKDPGAFRHSGSPHPIKLTGSPSTVKEISSKGPSMQGRAGPDVIGDSQPTPKGEKLSFDDIMGDLRMLLGSEKTQYQQDDPVYMEVLPEGLRLVILDFDDKHMFRRGSSRLTPYYEDLLLMMAQVLGKTENKILVSGHTDAASFSENHFHSNWKLSGARAQVAQRTLAYGGIPDERFMMVSAMSDHRPIHPGNPESGANRRIELLLLNPETEKKLGRLFSPIDKDGEEKESPISEEAMEQVKDGIDANSLPPELQPPPVTEETAEE</sequence>
<evidence type="ECO:0000256" key="5">
    <source>
        <dbReference type="ARBA" id="ARBA00022989"/>
    </source>
</evidence>
<keyword evidence="3" id="KW-1003">Cell membrane</keyword>
<protein>
    <submittedName>
        <fullName evidence="11">Flagellar motor protein MotB</fullName>
    </submittedName>
</protein>
<feature type="compositionally biased region" description="Polar residues" evidence="8">
    <location>
        <begin position="81"/>
        <end position="94"/>
    </location>
</feature>
<evidence type="ECO:0000256" key="6">
    <source>
        <dbReference type="ARBA" id="ARBA00023136"/>
    </source>
</evidence>
<evidence type="ECO:0000256" key="4">
    <source>
        <dbReference type="ARBA" id="ARBA00022692"/>
    </source>
</evidence>
<feature type="region of interest" description="Disordered" evidence="8">
    <location>
        <begin position="74"/>
        <end position="112"/>
    </location>
</feature>
<comment type="subcellular location">
    <subcellularLocation>
        <location evidence="1">Cell membrane</location>
        <topology evidence="1">Single-pass membrane protein</topology>
    </subcellularLocation>
</comment>
<reference evidence="12" key="1">
    <citation type="journal article" date="2019" name="Int. J. Syst. Evol. Microbiol.">
        <title>The Global Catalogue of Microorganisms (GCM) 10K type strain sequencing project: providing services to taxonomists for standard genome sequencing and annotation.</title>
        <authorList>
            <consortium name="The Broad Institute Genomics Platform"/>
            <consortium name="The Broad Institute Genome Sequencing Center for Infectious Disease"/>
            <person name="Wu L."/>
            <person name="Ma J."/>
        </authorList>
    </citation>
    <scope>NUCLEOTIDE SEQUENCE [LARGE SCALE GENOMIC DNA]</scope>
    <source>
        <strain evidence="12">JCM 17805</strain>
    </source>
</reference>
<keyword evidence="5 9" id="KW-1133">Transmembrane helix</keyword>
<keyword evidence="6 7" id="KW-0472">Membrane</keyword>
<keyword evidence="4 9" id="KW-0812">Transmembrane</keyword>
<dbReference type="InterPro" id="IPR025713">
    <property type="entry name" value="MotB-like_N_dom"/>
</dbReference>
<keyword evidence="12" id="KW-1185">Reference proteome</keyword>
<dbReference type="PANTHER" id="PTHR30329:SF21">
    <property type="entry name" value="LIPOPROTEIN YIAD-RELATED"/>
    <property type="match status" value="1"/>
</dbReference>
<dbReference type="RefSeq" id="WP_345195439.1">
    <property type="nucleotide sequence ID" value="NZ_BAABFL010000135.1"/>
</dbReference>
<feature type="transmembrane region" description="Helical" evidence="9">
    <location>
        <begin position="28"/>
        <end position="47"/>
    </location>
</feature>
<evidence type="ECO:0000256" key="9">
    <source>
        <dbReference type="SAM" id="Phobius"/>
    </source>
</evidence>
<dbReference type="Proteomes" id="UP001500604">
    <property type="component" value="Unassembled WGS sequence"/>
</dbReference>
<dbReference type="InterPro" id="IPR006665">
    <property type="entry name" value="OmpA-like"/>
</dbReference>
<evidence type="ECO:0000256" key="8">
    <source>
        <dbReference type="SAM" id="MobiDB-lite"/>
    </source>
</evidence>
<dbReference type="Pfam" id="PF00691">
    <property type="entry name" value="OmpA"/>
    <property type="match status" value="1"/>
</dbReference>
<dbReference type="PANTHER" id="PTHR30329">
    <property type="entry name" value="STATOR ELEMENT OF FLAGELLAR MOTOR COMPLEX"/>
    <property type="match status" value="1"/>
</dbReference>
<gene>
    <name evidence="11" type="primary">motB_1</name>
    <name evidence="11" type="ORF">GCM10023116_18310</name>
</gene>
<dbReference type="Pfam" id="PF13677">
    <property type="entry name" value="MotB_plug"/>
    <property type="match status" value="1"/>
</dbReference>
<evidence type="ECO:0000256" key="7">
    <source>
        <dbReference type="PROSITE-ProRule" id="PRU00473"/>
    </source>
</evidence>
<name>A0ABP8V101_9GAMM</name>
<accession>A0ABP8V101</accession>
<feature type="region of interest" description="Disordered" evidence="8">
    <location>
        <begin position="277"/>
        <end position="327"/>
    </location>
</feature>
<dbReference type="InterPro" id="IPR050330">
    <property type="entry name" value="Bact_OuterMem_StrucFunc"/>
</dbReference>
<feature type="domain" description="OmpA-like" evidence="10">
    <location>
        <begin position="152"/>
        <end position="271"/>
    </location>
</feature>
<evidence type="ECO:0000313" key="12">
    <source>
        <dbReference type="Proteomes" id="UP001500604"/>
    </source>
</evidence>
<keyword evidence="11" id="KW-0969">Cilium</keyword>
<comment type="caution">
    <text evidence="11">The sequence shown here is derived from an EMBL/GenBank/DDBJ whole genome shotgun (WGS) entry which is preliminary data.</text>
</comment>
<organism evidence="11 12">
    <name type="scientific">Kistimonas scapharcae</name>
    <dbReference type="NCBI Taxonomy" id="1036133"/>
    <lineage>
        <taxon>Bacteria</taxon>
        <taxon>Pseudomonadati</taxon>
        <taxon>Pseudomonadota</taxon>
        <taxon>Gammaproteobacteria</taxon>
        <taxon>Oceanospirillales</taxon>
        <taxon>Endozoicomonadaceae</taxon>
        <taxon>Kistimonas</taxon>
    </lineage>
</organism>
<evidence type="ECO:0000256" key="1">
    <source>
        <dbReference type="ARBA" id="ARBA00004162"/>
    </source>
</evidence>
<evidence type="ECO:0000256" key="3">
    <source>
        <dbReference type="ARBA" id="ARBA00022475"/>
    </source>
</evidence>
<keyword evidence="11" id="KW-0282">Flagellum</keyword>
<proteinExistence type="inferred from homology"/>
<dbReference type="EMBL" id="BAABFL010000135">
    <property type="protein sequence ID" value="GAA4649557.1"/>
    <property type="molecule type" value="Genomic_DNA"/>
</dbReference>
<dbReference type="CDD" id="cd07185">
    <property type="entry name" value="OmpA_C-like"/>
    <property type="match status" value="1"/>
</dbReference>